<reference evidence="2" key="1">
    <citation type="journal article" date="2023" name="Int. J. Syst. Evol. Microbiol.">
        <title>Methylocystis iwaonis sp. nov., a type II methane-oxidizing bacterium from surface soil of a rice paddy field in Japan, and emended description of the genus Methylocystis (ex Whittenbury et al. 1970) Bowman et al. 1993.</title>
        <authorList>
            <person name="Kaise H."/>
            <person name="Sawadogo J.B."/>
            <person name="Alam M.S."/>
            <person name="Ueno C."/>
            <person name="Dianou D."/>
            <person name="Shinjo R."/>
            <person name="Asakawa S."/>
        </authorList>
    </citation>
    <scope>NUCLEOTIDE SEQUENCE</scope>
    <source>
        <strain evidence="2">LMG27198</strain>
    </source>
</reference>
<dbReference type="InterPro" id="IPR011681">
    <property type="entry name" value="GcrA"/>
</dbReference>
<name>A0A9W6GR21_9HYPH</name>
<feature type="region of interest" description="Disordered" evidence="1">
    <location>
        <begin position="49"/>
        <end position="93"/>
    </location>
</feature>
<evidence type="ECO:0000313" key="2">
    <source>
        <dbReference type="EMBL" id="GLI91483.1"/>
    </source>
</evidence>
<gene>
    <name evidence="2" type="ORF">LMG27198_04750</name>
</gene>
<feature type="compositionally biased region" description="Low complexity" evidence="1">
    <location>
        <begin position="52"/>
        <end position="79"/>
    </location>
</feature>
<protein>
    <submittedName>
        <fullName evidence="2">GcrA cell cycle regulator</fullName>
    </submittedName>
</protein>
<proteinExistence type="predicted"/>
<dbReference type="RefSeq" id="WP_281805454.1">
    <property type="nucleotide sequence ID" value="NZ_BSEC01000001.1"/>
</dbReference>
<dbReference type="AlphaFoldDB" id="A0A9W6GR21"/>
<evidence type="ECO:0000313" key="3">
    <source>
        <dbReference type="Proteomes" id="UP001144323"/>
    </source>
</evidence>
<dbReference type="Proteomes" id="UP001144323">
    <property type="component" value="Unassembled WGS sequence"/>
</dbReference>
<sequence>MSWSEERVELLRKLWSDGLSASQVAAELGPGITRNAVIGKIHRLGLAERAKSAAGARPRPAKAPRPQQAASAAPAIAARNGGHGGHGPASHGPVVHGNVALAFAPQTMAVARVTPEEVVIPMSERVTLMELRESMCRWPMGDPTTPEFRFCGAHSPIGGGPYCAHHASVAYQPAQDRRRRDALRAPRYA</sequence>
<dbReference type="EMBL" id="BSEC01000001">
    <property type="protein sequence ID" value="GLI91483.1"/>
    <property type="molecule type" value="Genomic_DNA"/>
</dbReference>
<dbReference type="Pfam" id="PF07750">
    <property type="entry name" value="GcrA"/>
    <property type="match status" value="1"/>
</dbReference>
<evidence type="ECO:0000256" key="1">
    <source>
        <dbReference type="SAM" id="MobiDB-lite"/>
    </source>
</evidence>
<accession>A0A9W6GR21</accession>
<comment type="caution">
    <text evidence="2">The sequence shown here is derived from an EMBL/GenBank/DDBJ whole genome shotgun (WGS) entry which is preliminary data.</text>
</comment>
<keyword evidence="3" id="KW-1185">Reference proteome</keyword>
<organism evidence="2 3">
    <name type="scientific">Methylocystis echinoides</name>
    <dbReference type="NCBI Taxonomy" id="29468"/>
    <lineage>
        <taxon>Bacteria</taxon>
        <taxon>Pseudomonadati</taxon>
        <taxon>Pseudomonadota</taxon>
        <taxon>Alphaproteobacteria</taxon>
        <taxon>Hyphomicrobiales</taxon>
        <taxon>Methylocystaceae</taxon>
        <taxon>Methylocystis</taxon>
    </lineage>
</organism>
<dbReference type="Gene3D" id="1.10.10.60">
    <property type="entry name" value="Homeodomain-like"/>
    <property type="match status" value="1"/>
</dbReference>